<feature type="region of interest" description="Disordered" evidence="1">
    <location>
        <begin position="191"/>
        <end position="221"/>
    </location>
</feature>
<protein>
    <submittedName>
        <fullName evidence="3">Uncharacterized protein</fullName>
    </submittedName>
</protein>
<keyword evidence="4" id="KW-1185">Reference proteome</keyword>
<name>A0A941FKF0_9ACTN</name>
<organism evidence="3 4">
    <name type="scientific">Streptomyces tuirus</name>
    <dbReference type="NCBI Taxonomy" id="68278"/>
    <lineage>
        <taxon>Bacteria</taxon>
        <taxon>Bacillati</taxon>
        <taxon>Actinomycetota</taxon>
        <taxon>Actinomycetes</taxon>
        <taxon>Kitasatosporales</taxon>
        <taxon>Streptomycetaceae</taxon>
        <taxon>Streptomyces</taxon>
    </lineage>
</organism>
<keyword evidence="2" id="KW-0472">Membrane</keyword>
<sequence length="221" mass="23901">MSGGSAKPKRRKAAGAALRYEHRRGRPAVGRPKRPDWGCAVGCAVIPGVFVLLTPLYFFDMYWGHDLWSDLAPTWPGGAYAFAATVGALVPLVFLLWVWPLTRMNWKKSKPRSLGWAAASLPGLAAGYVVAGVIMATTRPKRRRDWDSGCYSEGGSCWVHVHYPWLWAVGLVATLTVIVLLITLFVKYGGRSSPTAPSTSEPEAGPTPRSPSGTGGRRPPA</sequence>
<proteinExistence type="predicted"/>
<gene>
    <name evidence="3" type="ORF">KEF29_37160</name>
</gene>
<feature type="transmembrane region" description="Helical" evidence="2">
    <location>
        <begin position="37"/>
        <end position="59"/>
    </location>
</feature>
<feature type="transmembrane region" description="Helical" evidence="2">
    <location>
        <begin position="114"/>
        <end position="136"/>
    </location>
</feature>
<comment type="caution">
    <text evidence="3">The sequence shown here is derived from an EMBL/GenBank/DDBJ whole genome shotgun (WGS) entry which is preliminary data.</text>
</comment>
<feature type="transmembrane region" description="Helical" evidence="2">
    <location>
        <begin position="79"/>
        <end position="102"/>
    </location>
</feature>
<accession>A0A941FKF0</accession>
<feature type="compositionally biased region" description="Low complexity" evidence="1">
    <location>
        <begin position="191"/>
        <end position="212"/>
    </location>
</feature>
<dbReference type="Proteomes" id="UP000682308">
    <property type="component" value="Unassembled WGS sequence"/>
</dbReference>
<reference evidence="3 4" key="1">
    <citation type="submission" date="2021-04" db="EMBL/GenBank/DDBJ databases">
        <title>Characterization of the biosynthetic gene cluster of new lipopeptides with antitumor activity in the genome of the marine Streptomyces PHM034.</title>
        <authorList>
            <person name="Ceniceros A."/>
            <person name="Canedo L."/>
            <person name="Mendez C."/>
            <person name="Olano C."/>
            <person name="Schleissner C."/>
            <person name="Cuevas C."/>
            <person name="De La Calle F."/>
            <person name="Salas J.A."/>
        </authorList>
    </citation>
    <scope>NUCLEOTIDE SEQUENCE [LARGE SCALE GENOMIC DNA]</scope>
    <source>
        <strain evidence="3 4">PHM034</strain>
    </source>
</reference>
<keyword evidence="2" id="KW-0812">Transmembrane</keyword>
<evidence type="ECO:0000256" key="1">
    <source>
        <dbReference type="SAM" id="MobiDB-lite"/>
    </source>
</evidence>
<feature type="transmembrane region" description="Helical" evidence="2">
    <location>
        <begin position="165"/>
        <end position="186"/>
    </location>
</feature>
<dbReference type="AlphaFoldDB" id="A0A941FKF0"/>
<dbReference type="EMBL" id="JAGTPG010000002">
    <property type="protein sequence ID" value="MBR8643165.1"/>
    <property type="molecule type" value="Genomic_DNA"/>
</dbReference>
<evidence type="ECO:0000313" key="4">
    <source>
        <dbReference type="Proteomes" id="UP000682308"/>
    </source>
</evidence>
<evidence type="ECO:0000256" key="2">
    <source>
        <dbReference type="SAM" id="Phobius"/>
    </source>
</evidence>
<keyword evidence="2" id="KW-1133">Transmembrane helix</keyword>
<evidence type="ECO:0000313" key="3">
    <source>
        <dbReference type="EMBL" id="MBR8643165.1"/>
    </source>
</evidence>